<protein>
    <recommendedName>
        <fullName evidence="3">histidine kinase</fullName>
        <ecNumber evidence="3">2.7.13.3</ecNumber>
    </recommendedName>
</protein>
<evidence type="ECO:0000256" key="13">
    <source>
        <dbReference type="ARBA" id="ARBA00023136"/>
    </source>
</evidence>
<keyword evidence="6" id="KW-0808">Transferase</keyword>
<dbReference type="Gene3D" id="3.30.565.10">
    <property type="entry name" value="Histidine kinase-like ATPase, C-terminal domain"/>
    <property type="match status" value="1"/>
</dbReference>
<dbReference type="GO" id="GO:0005886">
    <property type="term" value="C:plasma membrane"/>
    <property type="evidence" value="ECO:0007669"/>
    <property type="project" value="UniProtKB-SubCell"/>
</dbReference>
<dbReference type="PROSITE" id="PS50885">
    <property type="entry name" value="HAMP"/>
    <property type="match status" value="1"/>
</dbReference>
<comment type="subcellular location">
    <subcellularLocation>
        <location evidence="2">Cell membrane</location>
        <topology evidence="2">Multi-pass membrane protein</topology>
    </subcellularLocation>
</comment>
<dbReference type="CDD" id="cd06225">
    <property type="entry name" value="HAMP"/>
    <property type="match status" value="1"/>
</dbReference>
<dbReference type="Proteomes" id="UP000515679">
    <property type="component" value="Chromosome"/>
</dbReference>
<sequence length="580" mass="65401">MVLAFVILILMTILIMSITSYYLTKEAVKSKAQAYTTELVKQVNNNIKSYVNGMKSMSDLVVGNHAVQQYLSTTEFGSLQEEKKAKEAVADMLESMLVSRTDISSVNVIGYGGQFVSGRKDLELNPYIDITGLSWYTKAKEAGGESVISPSHVQPVFKDRYPWVVSLSRELISRDGQTKLGVFLVDLNFSVMNDMVKEIRLGQRGYLFIVDSGGKIVYHPQQQLIYSNLKSEMIDQVLEIENGTFTSDEGSDSRMYTVQNSDFGWKIVGVSYVNELVDNQNEVRLSFIILGLICIVIAIVISVFLSQRVSRPIKQLQDSMKEVEKGNFDIHVSVPKTIEIGRLARAFNIMVGKIKELMSQTVLDQEQKRKSEINALQAQINPHFLYNTLDSIVWMAESNKSREVVLMTSALAKLFRASISKGEELVSIKTEIDHITNYLMIQKMRYKNKLDYQIEISDSIQHFLTIKVILQPIVENAIYHGIKMKHGPGLITITAEETEADIFLIVEDNGKGMDEDKLRTMLLPAPQQSEGRGVGVRNVHERLQLYFGPQYGLTYKSSLDQGTTVYIRIPKSIPPAKEET</sequence>
<dbReference type="EMBL" id="CP041969">
    <property type="protein sequence ID" value="QMV45184.1"/>
    <property type="molecule type" value="Genomic_DNA"/>
</dbReference>
<feature type="domain" description="HAMP" evidence="16">
    <location>
        <begin position="307"/>
        <end position="359"/>
    </location>
</feature>
<evidence type="ECO:0000256" key="6">
    <source>
        <dbReference type="ARBA" id="ARBA00022679"/>
    </source>
</evidence>
<proteinExistence type="predicted"/>
<dbReference type="GO" id="GO:0005524">
    <property type="term" value="F:ATP binding"/>
    <property type="evidence" value="ECO:0007669"/>
    <property type="project" value="UniProtKB-KW"/>
</dbReference>
<dbReference type="InterPro" id="IPR004358">
    <property type="entry name" value="Sig_transdc_His_kin-like_C"/>
</dbReference>
<dbReference type="InterPro" id="IPR010559">
    <property type="entry name" value="Sig_transdc_His_kin_internal"/>
</dbReference>
<dbReference type="PANTHER" id="PTHR42713">
    <property type="entry name" value="HISTIDINE KINASE-RELATED"/>
    <property type="match status" value="1"/>
</dbReference>
<evidence type="ECO:0000256" key="14">
    <source>
        <dbReference type="SAM" id="Phobius"/>
    </source>
</evidence>
<accession>A0A7G5C7K0</accession>
<dbReference type="Gene3D" id="6.10.340.10">
    <property type="match status" value="1"/>
</dbReference>
<evidence type="ECO:0000256" key="9">
    <source>
        <dbReference type="ARBA" id="ARBA00022777"/>
    </source>
</evidence>
<evidence type="ECO:0000313" key="17">
    <source>
        <dbReference type="EMBL" id="QMV45184.1"/>
    </source>
</evidence>
<dbReference type="Gene3D" id="3.30.450.20">
    <property type="entry name" value="PAS domain"/>
    <property type="match status" value="2"/>
</dbReference>
<keyword evidence="11 14" id="KW-1133">Transmembrane helix</keyword>
<dbReference type="InterPro" id="IPR051552">
    <property type="entry name" value="HptR"/>
</dbReference>
<keyword evidence="18" id="KW-1185">Reference proteome</keyword>
<dbReference type="SUPFAM" id="SSF158472">
    <property type="entry name" value="HAMP domain-like"/>
    <property type="match status" value="1"/>
</dbReference>
<dbReference type="InterPro" id="IPR003594">
    <property type="entry name" value="HATPase_dom"/>
</dbReference>
<evidence type="ECO:0000256" key="10">
    <source>
        <dbReference type="ARBA" id="ARBA00022840"/>
    </source>
</evidence>
<dbReference type="CDD" id="cd12912">
    <property type="entry name" value="PDC2_MCP_like"/>
    <property type="match status" value="1"/>
</dbReference>
<evidence type="ECO:0000256" key="1">
    <source>
        <dbReference type="ARBA" id="ARBA00000085"/>
    </source>
</evidence>
<dbReference type="SMART" id="SM00387">
    <property type="entry name" value="HATPase_c"/>
    <property type="match status" value="1"/>
</dbReference>
<keyword evidence="12" id="KW-0902">Two-component regulatory system</keyword>
<dbReference type="InterPro" id="IPR003660">
    <property type="entry name" value="HAMP_dom"/>
</dbReference>
<dbReference type="AlphaFoldDB" id="A0A7G5C7K0"/>
<dbReference type="Pfam" id="PF06580">
    <property type="entry name" value="His_kinase"/>
    <property type="match status" value="1"/>
</dbReference>
<evidence type="ECO:0000313" key="18">
    <source>
        <dbReference type="Proteomes" id="UP000515679"/>
    </source>
</evidence>
<dbReference type="InterPro" id="IPR036890">
    <property type="entry name" value="HATPase_C_sf"/>
</dbReference>
<evidence type="ECO:0000256" key="7">
    <source>
        <dbReference type="ARBA" id="ARBA00022692"/>
    </source>
</evidence>
<dbReference type="InterPro" id="IPR033479">
    <property type="entry name" value="dCache_1"/>
</dbReference>
<evidence type="ECO:0000259" key="15">
    <source>
        <dbReference type="PROSITE" id="PS50109"/>
    </source>
</evidence>
<keyword evidence="9 17" id="KW-0418">Kinase</keyword>
<evidence type="ECO:0000256" key="2">
    <source>
        <dbReference type="ARBA" id="ARBA00004651"/>
    </source>
</evidence>
<organism evidence="17 18">
    <name type="scientific">Cohnella cholangitidis</name>
    <dbReference type="NCBI Taxonomy" id="2598458"/>
    <lineage>
        <taxon>Bacteria</taxon>
        <taxon>Bacillati</taxon>
        <taxon>Bacillota</taxon>
        <taxon>Bacilli</taxon>
        <taxon>Bacillales</taxon>
        <taxon>Paenibacillaceae</taxon>
        <taxon>Cohnella</taxon>
    </lineage>
</organism>
<dbReference type="Pfam" id="PF02743">
    <property type="entry name" value="dCache_1"/>
    <property type="match status" value="1"/>
</dbReference>
<evidence type="ECO:0000256" key="12">
    <source>
        <dbReference type="ARBA" id="ARBA00023012"/>
    </source>
</evidence>
<reference evidence="17 18" key="1">
    <citation type="submission" date="2019-07" db="EMBL/GenBank/DDBJ databases">
        <authorList>
            <person name="Kim J.K."/>
            <person name="Cheong H.-M."/>
            <person name="Choi Y."/>
            <person name="Hwang K.J."/>
            <person name="Lee S."/>
            <person name="Choi C."/>
        </authorList>
    </citation>
    <scope>NUCLEOTIDE SEQUENCE [LARGE SCALE GENOMIC DNA]</scope>
    <source>
        <strain evidence="17 18">KS 22</strain>
    </source>
</reference>
<evidence type="ECO:0000256" key="5">
    <source>
        <dbReference type="ARBA" id="ARBA00022553"/>
    </source>
</evidence>
<gene>
    <name evidence="17" type="ORF">FPL14_25700</name>
</gene>
<keyword evidence="7 14" id="KW-0812">Transmembrane</keyword>
<dbReference type="PANTHER" id="PTHR42713:SF2">
    <property type="entry name" value="TWO-COMPONENT SENSOR KINASE YESM"/>
    <property type="match status" value="1"/>
</dbReference>
<evidence type="ECO:0000256" key="3">
    <source>
        <dbReference type="ARBA" id="ARBA00012438"/>
    </source>
</evidence>
<dbReference type="EC" id="2.7.13.3" evidence="3"/>
<evidence type="ECO:0000256" key="4">
    <source>
        <dbReference type="ARBA" id="ARBA00022475"/>
    </source>
</evidence>
<keyword evidence="10" id="KW-0067">ATP-binding</keyword>
<comment type="catalytic activity">
    <reaction evidence="1">
        <text>ATP + protein L-histidine = ADP + protein N-phospho-L-histidine.</text>
        <dbReference type="EC" id="2.7.13.3"/>
    </reaction>
</comment>
<dbReference type="InterPro" id="IPR005467">
    <property type="entry name" value="His_kinase_dom"/>
</dbReference>
<dbReference type="KEGG" id="cchl:FPL14_25700"/>
<dbReference type="GO" id="GO:0000155">
    <property type="term" value="F:phosphorelay sensor kinase activity"/>
    <property type="evidence" value="ECO:0007669"/>
    <property type="project" value="InterPro"/>
</dbReference>
<name>A0A7G5C7K0_9BACL</name>
<dbReference type="SMART" id="SM00304">
    <property type="entry name" value="HAMP"/>
    <property type="match status" value="1"/>
</dbReference>
<dbReference type="PRINTS" id="PR00344">
    <property type="entry name" value="BCTRLSENSOR"/>
</dbReference>
<evidence type="ECO:0000256" key="8">
    <source>
        <dbReference type="ARBA" id="ARBA00022741"/>
    </source>
</evidence>
<dbReference type="PROSITE" id="PS50109">
    <property type="entry name" value="HIS_KIN"/>
    <property type="match status" value="1"/>
</dbReference>
<feature type="transmembrane region" description="Helical" evidence="14">
    <location>
        <begin position="285"/>
        <end position="305"/>
    </location>
</feature>
<keyword evidence="4" id="KW-1003">Cell membrane</keyword>
<evidence type="ECO:0000256" key="11">
    <source>
        <dbReference type="ARBA" id="ARBA00022989"/>
    </source>
</evidence>
<dbReference type="CDD" id="cd18773">
    <property type="entry name" value="PDC1_HK_sensor"/>
    <property type="match status" value="1"/>
</dbReference>
<keyword evidence="13 14" id="KW-0472">Membrane</keyword>
<feature type="domain" description="Histidine kinase" evidence="15">
    <location>
        <begin position="470"/>
        <end position="573"/>
    </location>
</feature>
<dbReference type="Pfam" id="PF00672">
    <property type="entry name" value="HAMP"/>
    <property type="match status" value="1"/>
</dbReference>
<dbReference type="SUPFAM" id="SSF55874">
    <property type="entry name" value="ATPase domain of HSP90 chaperone/DNA topoisomerase II/histidine kinase"/>
    <property type="match status" value="1"/>
</dbReference>
<keyword evidence="5" id="KW-0597">Phosphoprotein</keyword>
<evidence type="ECO:0000259" key="16">
    <source>
        <dbReference type="PROSITE" id="PS50885"/>
    </source>
</evidence>
<keyword evidence="8" id="KW-0547">Nucleotide-binding</keyword>
<dbReference type="Pfam" id="PF02518">
    <property type="entry name" value="HATPase_c"/>
    <property type="match status" value="1"/>
</dbReference>